<evidence type="ECO:0000256" key="14">
    <source>
        <dbReference type="SAM" id="MobiDB-lite"/>
    </source>
</evidence>
<dbReference type="GO" id="GO:0006886">
    <property type="term" value="P:intracellular protein transport"/>
    <property type="evidence" value="ECO:0007669"/>
    <property type="project" value="TreeGrafter"/>
</dbReference>
<comment type="subunit">
    <text evidence="13">Monomer and homodimer. Interacts with CXADR. Interacts presynaptically with the glutamate receptors GRIA2, GRIA3, GRIK3, isoform 3 of GRIA4, isoform A of GRM4, GRM7 and GRM8; with NAPA and NAPB; and with BTG2. The interaction with NAPA and NAPB disrupts the interaction with GRIA2, conducting to the internalization of GRIA2. Interacts with PRKCA; with the amine transporters SLC6A2 and SLC6A3; with the channels ASIC1 and ASIC2; with the GTP-binding proteins ARF1 and ARF3; with the ephrin receptor tyrosine kinases EPHA7, EPHB1 and EPHB2; with ERBB2 and through its PDZ domain with the C-terminal tail of PRLHR. Interacts with UNC5A. Interacts (via AH domain) with NCS1/FREQ; in a calcium-dependent manner. Interacts with F-actin and associates with the ARP2/3 complex. Interacts (via PDZ domain) with ARF1 (activated); the interaction blocks Arp2/3 complex inhibition. Interacts with SORCS3.</text>
</comment>
<dbReference type="InterPro" id="IPR030798">
    <property type="entry name" value="Arfaptin_fam"/>
</dbReference>
<feature type="compositionally biased region" description="Basic and acidic residues" evidence="14">
    <location>
        <begin position="54"/>
        <end position="63"/>
    </location>
</feature>
<evidence type="ECO:0000256" key="2">
    <source>
        <dbReference type="ARBA" id="ARBA00004635"/>
    </source>
</evidence>
<evidence type="ECO:0000256" key="7">
    <source>
        <dbReference type="ARBA" id="ARBA00023203"/>
    </source>
</evidence>
<gene>
    <name evidence="17" type="ORF">TELCIR_06788</name>
</gene>
<dbReference type="Proteomes" id="UP000230423">
    <property type="component" value="Unassembled WGS sequence"/>
</dbReference>
<dbReference type="CDD" id="cd06722">
    <property type="entry name" value="PDZ_PICK1-like"/>
    <property type="match status" value="1"/>
</dbReference>
<evidence type="ECO:0000256" key="1">
    <source>
        <dbReference type="ARBA" id="ARBA00004556"/>
    </source>
</evidence>
<evidence type="ECO:0000256" key="6">
    <source>
        <dbReference type="ARBA" id="ARBA00023139"/>
    </source>
</evidence>
<comment type="subcellular location">
    <subcellularLocation>
        <location evidence="1">Cytoplasm</location>
        <location evidence="1">Perinuclear region</location>
    </subcellularLocation>
    <subcellularLocation>
        <location evidence="2">Membrane</location>
        <topology evidence="2">Lipid-anchor</topology>
    </subcellularLocation>
    <subcellularLocation>
        <location evidence="12">Synapse</location>
        <location evidence="12">Synaptosome</location>
    </subcellularLocation>
</comment>
<evidence type="ECO:0000256" key="10">
    <source>
        <dbReference type="ARBA" id="ARBA00032804"/>
    </source>
</evidence>
<evidence type="ECO:0000256" key="4">
    <source>
        <dbReference type="ARBA" id="ARBA00022599"/>
    </source>
</evidence>
<evidence type="ECO:0000313" key="17">
    <source>
        <dbReference type="EMBL" id="PIO71316.1"/>
    </source>
</evidence>
<keyword evidence="4" id="KW-0770">Synapse</keyword>
<dbReference type="GO" id="GO:0043113">
    <property type="term" value="P:receptor clustering"/>
    <property type="evidence" value="ECO:0007669"/>
    <property type="project" value="TreeGrafter"/>
</dbReference>
<keyword evidence="7" id="KW-0009">Actin-binding</keyword>
<feature type="compositionally biased region" description="Polar residues" evidence="14">
    <location>
        <begin position="426"/>
        <end position="435"/>
    </location>
</feature>
<feature type="domain" description="PDZ" evidence="15">
    <location>
        <begin position="74"/>
        <end position="157"/>
    </location>
</feature>
<dbReference type="GO" id="GO:0005080">
    <property type="term" value="F:protein kinase C binding"/>
    <property type="evidence" value="ECO:0007669"/>
    <property type="project" value="TreeGrafter"/>
</dbReference>
<reference evidence="17 18" key="1">
    <citation type="submission" date="2015-09" db="EMBL/GenBank/DDBJ databases">
        <title>Draft genome of the parasitic nematode Teladorsagia circumcincta isolate WARC Sus (inbred).</title>
        <authorList>
            <person name="Mitreva M."/>
        </authorList>
    </citation>
    <scope>NUCLEOTIDE SEQUENCE [LARGE SCALE GENOMIC DNA]</scope>
    <source>
        <strain evidence="17 18">S</strain>
    </source>
</reference>
<dbReference type="PANTHER" id="PTHR12141:SF1">
    <property type="entry name" value="PRKCA-BINDING PROTEIN"/>
    <property type="match status" value="1"/>
</dbReference>
<evidence type="ECO:0000256" key="13">
    <source>
        <dbReference type="ARBA" id="ARBA00093501"/>
    </source>
</evidence>
<keyword evidence="4" id="KW-0771">Synaptosome</keyword>
<dbReference type="GO" id="GO:0003779">
    <property type="term" value="F:actin binding"/>
    <property type="evidence" value="ECO:0007669"/>
    <property type="project" value="UniProtKB-KW"/>
</dbReference>
<dbReference type="GO" id="GO:0097062">
    <property type="term" value="P:dendritic spine maintenance"/>
    <property type="evidence" value="ECO:0007669"/>
    <property type="project" value="TreeGrafter"/>
</dbReference>
<dbReference type="FunFam" id="2.30.42.10:FF:000073">
    <property type="entry name" value="Interacting with PRKCA"/>
    <property type="match status" value="1"/>
</dbReference>
<dbReference type="Gene3D" id="2.30.42.10">
    <property type="match status" value="1"/>
</dbReference>
<comment type="function">
    <text evidence="11">Probable adapter protein that bind to and organize the subcellular localization of a variety of membrane proteins containing some PDZ recognition sequence. Involved in the clustering of various receptors, possibly by acting at the receptor internalization level. Plays a role in synaptic plasticity by regulating the trafficking and internalization of AMPA receptors. May be regulated upon PRKCA activation. May regulate ASIC1/ASIC3 channel. Regulates actin polymerization by inhibiting the actin-nucleating activity of the Arp2/3 complex; the function is competitive with nucleation promoting factors and is linked to neuronal morphology regulation and AMPA receptor (AMPAR) endocytosis. Via interaction with the Arp2/3 complex involved in regulation of synaptic plasicity of excitatory synapses and required for spine shrinkage during long-term depression (LTD). Involved in regulation of astrocyte morphology, antagonistic to Arp2/3 complex activator WASL/N-WASP function.</text>
</comment>
<protein>
    <recommendedName>
        <fullName evidence="3">PRKCA-binding protein</fullName>
    </recommendedName>
    <alternativeName>
        <fullName evidence="10">Protein interacting with C kinase 1</fullName>
    </alternativeName>
    <alternativeName>
        <fullName evidence="9">Protein kinase C-alpha-binding protein</fullName>
    </alternativeName>
</protein>
<dbReference type="GO" id="GO:0048471">
    <property type="term" value="C:perinuclear region of cytoplasm"/>
    <property type="evidence" value="ECO:0007669"/>
    <property type="project" value="UniProtKB-SubCell"/>
</dbReference>
<dbReference type="GO" id="GO:0008021">
    <property type="term" value="C:synaptic vesicle"/>
    <property type="evidence" value="ECO:0007669"/>
    <property type="project" value="TreeGrafter"/>
</dbReference>
<organism evidence="17 18">
    <name type="scientific">Teladorsagia circumcincta</name>
    <name type="common">Brown stomach worm</name>
    <name type="synonym">Ostertagia circumcincta</name>
    <dbReference type="NCBI Taxonomy" id="45464"/>
    <lineage>
        <taxon>Eukaryota</taxon>
        <taxon>Metazoa</taxon>
        <taxon>Ecdysozoa</taxon>
        <taxon>Nematoda</taxon>
        <taxon>Chromadorea</taxon>
        <taxon>Rhabditida</taxon>
        <taxon>Rhabditina</taxon>
        <taxon>Rhabditomorpha</taxon>
        <taxon>Strongyloidea</taxon>
        <taxon>Trichostrongylidae</taxon>
        <taxon>Teladorsagia</taxon>
    </lineage>
</organism>
<dbReference type="EMBL" id="KZ345986">
    <property type="protein sequence ID" value="PIO71316.1"/>
    <property type="molecule type" value="Genomic_DNA"/>
</dbReference>
<evidence type="ECO:0000256" key="8">
    <source>
        <dbReference type="ARBA" id="ARBA00023288"/>
    </source>
</evidence>
<feature type="compositionally biased region" description="Basic residues" evidence="14">
    <location>
        <begin position="38"/>
        <end position="53"/>
    </location>
</feature>
<evidence type="ECO:0000259" key="15">
    <source>
        <dbReference type="PROSITE" id="PS50106"/>
    </source>
</evidence>
<evidence type="ECO:0000259" key="16">
    <source>
        <dbReference type="PROSITE" id="PS50870"/>
    </source>
</evidence>
<dbReference type="InterPro" id="IPR036034">
    <property type="entry name" value="PDZ_sf"/>
</dbReference>
<dbReference type="PROSITE" id="PS50106">
    <property type="entry name" value="PDZ"/>
    <property type="match status" value="1"/>
</dbReference>
<dbReference type="SUPFAM" id="SSF103657">
    <property type="entry name" value="BAR/IMD domain-like"/>
    <property type="match status" value="1"/>
</dbReference>
<feature type="region of interest" description="Disordered" evidence="14">
    <location>
        <begin position="425"/>
        <end position="450"/>
    </location>
</feature>
<keyword evidence="6" id="KW-0564">Palmitate</keyword>
<dbReference type="SUPFAM" id="SSF50156">
    <property type="entry name" value="PDZ domain-like"/>
    <property type="match status" value="1"/>
</dbReference>
<dbReference type="GO" id="GO:0034315">
    <property type="term" value="P:regulation of Arp2/3 complex-mediated actin nucleation"/>
    <property type="evidence" value="ECO:0007669"/>
    <property type="project" value="TreeGrafter"/>
</dbReference>
<evidence type="ECO:0000256" key="11">
    <source>
        <dbReference type="ARBA" id="ARBA00033721"/>
    </source>
</evidence>
<dbReference type="GO" id="GO:0043005">
    <property type="term" value="C:neuron projection"/>
    <property type="evidence" value="ECO:0007669"/>
    <property type="project" value="UniProtKB-KW"/>
</dbReference>
<feature type="region of interest" description="Disordered" evidence="14">
    <location>
        <begin position="1"/>
        <end position="63"/>
    </location>
</feature>
<feature type="compositionally biased region" description="Basic and acidic residues" evidence="14">
    <location>
        <begin position="11"/>
        <end position="37"/>
    </location>
</feature>
<dbReference type="PROSITE" id="PS50870">
    <property type="entry name" value="AH"/>
    <property type="match status" value="1"/>
</dbReference>
<dbReference type="InterPro" id="IPR001478">
    <property type="entry name" value="PDZ"/>
</dbReference>
<sequence length="469" mass="53662">MKTSTPTMKCLSEERKKRTDDKKDRMMQVNDNCDRKKTVAKGAKKTLRPSRNQHSREQRAMEEDRMGMRIQSETIEITKDEKGLVGISIGGGHPFCPCVYVVQIFDKSPADLDGRIRAGDEIVAVNGISVKGERKSSVAQLIQCSTNPVKMTINKLETDPSKGKTLDIVMKKIKHKIVEFMDTDSADALGLSRAILCNDPLLKKMKVLEDNTMLYRNLIAYFSDLFYFQEKISQYQKDFGDIFCELAAHESHANANEAFTVFGEAHRQLSKKQSDSLKNLRPLIADLVTYVDKVVPDTQLTLKKYLDVKYEYLSYCLKLKEMDDEELEYHSLNEGLYRVETGNYEYRLMLRCRQETRQKFVQMRNDVMIKIELLDQKHVRDIAHHLANLASVMKDCLAECSTALQHTQNTPIEIDIIQDGKEASFYRSNSPTNNTTDDHSAPPRTTDEPLINMSESDEFASEINLIDIN</sequence>
<dbReference type="GO" id="GO:0005886">
    <property type="term" value="C:plasma membrane"/>
    <property type="evidence" value="ECO:0007669"/>
    <property type="project" value="GOC"/>
</dbReference>
<dbReference type="InterPro" id="IPR010504">
    <property type="entry name" value="AH_dom"/>
</dbReference>
<dbReference type="PANTHER" id="PTHR12141">
    <property type="entry name" value="ARFAPTIN-RELATED"/>
    <property type="match status" value="1"/>
</dbReference>
<dbReference type="GO" id="GO:0002092">
    <property type="term" value="P:positive regulation of receptor internalization"/>
    <property type="evidence" value="ECO:0007669"/>
    <property type="project" value="TreeGrafter"/>
</dbReference>
<dbReference type="Pfam" id="PF00595">
    <property type="entry name" value="PDZ"/>
    <property type="match status" value="1"/>
</dbReference>
<feature type="compositionally biased region" description="Basic and acidic residues" evidence="14">
    <location>
        <begin position="436"/>
        <end position="447"/>
    </location>
</feature>
<evidence type="ECO:0000256" key="9">
    <source>
        <dbReference type="ARBA" id="ARBA00031097"/>
    </source>
</evidence>
<evidence type="ECO:0000313" key="18">
    <source>
        <dbReference type="Proteomes" id="UP000230423"/>
    </source>
</evidence>
<evidence type="ECO:0000256" key="12">
    <source>
        <dbReference type="ARBA" id="ARBA00034102"/>
    </source>
</evidence>
<feature type="domain" description="AH" evidence="16">
    <location>
        <begin position="196"/>
        <end position="409"/>
    </location>
</feature>
<dbReference type="AlphaFoldDB" id="A0A2G9UME7"/>
<dbReference type="GO" id="GO:0014069">
    <property type="term" value="C:postsynaptic density"/>
    <property type="evidence" value="ECO:0007669"/>
    <property type="project" value="TreeGrafter"/>
</dbReference>
<dbReference type="Pfam" id="PF06456">
    <property type="entry name" value="Arfaptin"/>
    <property type="match status" value="1"/>
</dbReference>
<keyword evidence="18" id="KW-1185">Reference proteome</keyword>
<keyword evidence="5" id="KW-0106">Calcium</keyword>
<accession>A0A2G9UME7</accession>
<dbReference type="OrthoDB" id="5917245at2759"/>
<dbReference type="GO" id="GO:0098842">
    <property type="term" value="C:postsynaptic early endosome"/>
    <property type="evidence" value="ECO:0007669"/>
    <property type="project" value="TreeGrafter"/>
</dbReference>
<proteinExistence type="predicted"/>
<dbReference type="SMART" id="SM01015">
    <property type="entry name" value="Arfaptin"/>
    <property type="match status" value="1"/>
</dbReference>
<evidence type="ECO:0000256" key="3">
    <source>
        <dbReference type="ARBA" id="ARBA00017975"/>
    </source>
</evidence>
<name>A0A2G9UME7_TELCI</name>
<dbReference type="Gene3D" id="1.20.1270.60">
    <property type="entry name" value="Arfaptin homology (AH) domain/BAR domain"/>
    <property type="match status" value="1"/>
</dbReference>
<dbReference type="GO" id="GO:0005543">
    <property type="term" value="F:phospholipid binding"/>
    <property type="evidence" value="ECO:0007669"/>
    <property type="project" value="TreeGrafter"/>
</dbReference>
<keyword evidence="8" id="KW-0449">Lipoprotein</keyword>
<dbReference type="GO" id="GO:0032588">
    <property type="term" value="C:trans-Golgi network membrane"/>
    <property type="evidence" value="ECO:0007669"/>
    <property type="project" value="TreeGrafter"/>
</dbReference>
<dbReference type="InterPro" id="IPR027267">
    <property type="entry name" value="AH/BAR_dom_sf"/>
</dbReference>
<evidence type="ECO:0000256" key="5">
    <source>
        <dbReference type="ARBA" id="ARBA00022837"/>
    </source>
</evidence>
<dbReference type="GO" id="GO:0019904">
    <property type="term" value="F:protein domain specific binding"/>
    <property type="evidence" value="ECO:0007669"/>
    <property type="project" value="InterPro"/>
</dbReference>
<dbReference type="SMART" id="SM00228">
    <property type="entry name" value="PDZ"/>
    <property type="match status" value="1"/>
</dbReference>